<reference evidence="8" key="1">
    <citation type="submission" date="2010-07" db="EMBL/GenBank/DDBJ databases">
        <title>The genome sequence of Gaeumannomyces graminis var. tritici strain R3-111a-1.</title>
        <authorList>
            <consortium name="The Broad Institute Genome Sequencing Platform"/>
            <person name="Ma L.-J."/>
            <person name="Dead R."/>
            <person name="Young S."/>
            <person name="Zeng Q."/>
            <person name="Koehrsen M."/>
            <person name="Alvarado L."/>
            <person name="Berlin A."/>
            <person name="Chapman S.B."/>
            <person name="Chen Z."/>
            <person name="Freedman E."/>
            <person name="Gellesch M."/>
            <person name="Goldberg J."/>
            <person name="Griggs A."/>
            <person name="Gujja S."/>
            <person name="Heilman E.R."/>
            <person name="Heiman D."/>
            <person name="Hepburn T."/>
            <person name="Howarth C."/>
            <person name="Jen D."/>
            <person name="Larson L."/>
            <person name="Mehta T."/>
            <person name="Neiman D."/>
            <person name="Pearson M."/>
            <person name="Roberts A."/>
            <person name="Saif S."/>
            <person name="Shea T."/>
            <person name="Shenoy N."/>
            <person name="Sisk P."/>
            <person name="Stolte C."/>
            <person name="Sykes S."/>
            <person name="Walk T."/>
            <person name="White J."/>
            <person name="Yandava C."/>
            <person name="Haas B."/>
            <person name="Nusbaum C."/>
            <person name="Birren B."/>
        </authorList>
    </citation>
    <scope>NUCLEOTIDE SEQUENCE [LARGE SCALE GENOMIC DNA]</scope>
    <source>
        <strain evidence="8">R3-111a-1</strain>
    </source>
</reference>
<dbReference type="Pfam" id="PF01266">
    <property type="entry name" value="DAO"/>
    <property type="match status" value="1"/>
</dbReference>
<reference evidence="7" key="5">
    <citation type="submission" date="2018-04" db="UniProtKB">
        <authorList>
            <consortium name="EnsemblFungi"/>
        </authorList>
    </citation>
    <scope>IDENTIFICATION</scope>
    <source>
        <strain evidence="7">R3-111a-1</strain>
    </source>
</reference>
<organism evidence="6">
    <name type="scientific">Gaeumannomyces tritici (strain R3-111a-1)</name>
    <name type="common">Wheat and barley take-all root rot fungus</name>
    <name type="synonym">Gaeumannomyces graminis var. tritici</name>
    <dbReference type="NCBI Taxonomy" id="644352"/>
    <lineage>
        <taxon>Eukaryota</taxon>
        <taxon>Fungi</taxon>
        <taxon>Dikarya</taxon>
        <taxon>Ascomycota</taxon>
        <taxon>Pezizomycotina</taxon>
        <taxon>Sordariomycetes</taxon>
        <taxon>Sordariomycetidae</taxon>
        <taxon>Magnaporthales</taxon>
        <taxon>Magnaporthaceae</taxon>
        <taxon>Gaeumannomyces</taxon>
    </lineage>
</organism>
<dbReference type="EMBL" id="GL385397">
    <property type="protein sequence ID" value="EJT75148.1"/>
    <property type="molecule type" value="Genomic_DNA"/>
</dbReference>
<dbReference type="Gene3D" id="3.50.50.60">
    <property type="entry name" value="FAD/NAD(P)-binding domain"/>
    <property type="match status" value="1"/>
</dbReference>
<name>J3NUX6_GAET3</name>
<dbReference type="InterPro" id="IPR006076">
    <property type="entry name" value="FAD-dep_OxRdtase"/>
</dbReference>
<accession>J3NUX6</accession>
<evidence type="ECO:0000256" key="1">
    <source>
        <dbReference type="ARBA" id="ARBA00022714"/>
    </source>
</evidence>
<dbReference type="PROSITE" id="PS51296">
    <property type="entry name" value="RIESKE"/>
    <property type="match status" value="1"/>
</dbReference>
<evidence type="ECO:0000259" key="5">
    <source>
        <dbReference type="PROSITE" id="PS51296"/>
    </source>
</evidence>
<keyword evidence="3" id="KW-0408">Iron</keyword>
<sequence>MLRILERQSVAHKTLRSLATMAQHSGAGAQAQAKHQKQMQAFLTSGATDAVWVHKDPYSKRPQFGSLDADTRAEVCVVGSGITGASVAYELVARGHEVVMLEARGVLGGETGRTSGHLSNALDDGYVDVRKKHGQAGASAAAESHTWAIARVGEVAAKLGIECEYRKVPGYEVSQYRRSDEKNHTKDVESLRREADLAKELGIDAKYNDDLAVKGWNGSVDQRGGIIFGGQGAFHPTIYVGGLLGWLKEQPNFRCFTDTRVMSITEGSSQSATGTDEVVKVETASGRVVQCAHAVQATCIPLHKLGLVVENTFYRTYAIAMRVPRGSVEDCFIYDTAEAYKYIRLTACDDADDYMIVGGCDHEVGQEDPGGRFDELETWTRERFLCAGAVDYRWSGHIVEPVDYMAFIGRDQGRQRTYVGMTGDSGNGLTHGVLAGRLIADLVEGKENPWESLYSPSRVASIVKSAGEAIRDNLHDNMQYKRLLQSDITDIEDLAAGSGGVMTEGMGTKVAVYKGEDGSVKRMSALCPHLAGVVCWNPAEKSWDCPVHGSRFDASGTCLNGPAKGNLKLMDSKA</sequence>
<reference evidence="6" key="3">
    <citation type="submission" date="2010-09" db="EMBL/GenBank/DDBJ databases">
        <title>Annotation of Gaeumannomyces graminis var. tritici R3-111a-1.</title>
        <authorList>
            <consortium name="The Broad Institute Genome Sequencing Platform"/>
            <person name="Ma L.-J."/>
            <person name="Dead R."/>
            <person name="Young S.K."/>
            <person name="Zeng Q."/>
            <person name="Gargeya S."/>
            <person name="Fitzgerald M."/>
            <person name="Haas B."/>
            <person name="Abouelleil A."/>
            <person name="Alvarado L."/>
            <person name="Arachchi H.M."/>
            <person name="Berlin A."/>
            <person name="Brown A."/>
            <person name="Chapman S.B."/>
            <person name="Chen Z."/>
            <person name="Dunbar C."/>
            <person name="Freedman E."/>
            <person name="Gearin G."/>
            <person name="Gellesch M."/>
            <person name="Goldberg J."/>
            <person name="Griggs A."/>
            <person name="Gujja S."/>
            <person name="Heiman D."/>
            <person name="Howarth C."/>
            <person name="Larson L."/>
            <person name="Lui A."/>
            <person name="MacDonald P.J.P."/>
            <person name="Mehta T."/>
            <person name="Montmayeur A."/>
            <person name="Murphy C."/>
            <person name="Neiman D."/>
            <person name="Pearson M."/>
            <person name="Priest M."/>
            <person name="Roberts A."/>
            <person name="Saif S."/>
            <person name="Shea T."/>
            <person name="Shenoy N."/>
            <person name="Sisk P."/>
            <person name="Stolte C."/>
            <person name="Sykes S."/>
            <person name="Yandava C."/>
            <person name="Wortman J."/>
            <person name="Nusbaum C."/>
            <person name="Birren B."/>
        </authorList>
    </citation>
    <scope>NUCLEOTIDE SEQUENCE</scope>
    <source>
        <strain evidence="6">R3-111a-1</strain>
    </source>
</reference>
<dbReference type="InterPro" id="IPR017941">
    <property type="entry name" value="Rieske_2Fe-2S"/>
</dbReference>
<protein>
    <submittedName>
        <fullName evidence="6">FAD dependent oxidoreductase</fullName>
    </submittedName>
</protein>
<dbReference type="GO" id="GO:0051537">
    <property type="term" value="F:2 iron, 2 sulfur cluster binding"/>
    <property type="evidence" value="ECO:0007669"/>
    <property type="project" value="UniProtKB-KW"/>
</dbReference>
<reference evidence="7" key="4">
    <citation type="journal article" date="2015" name="G3 (Bethesda)">
        <title>Genome sequences of three phytopathogenic species of the Magnaporthaceae family of fungi.</title>
        <authorList>
            <person name="Okagaki L.H."/>
            <person name="Nunes C.C."/>
            <person name="Sailsbery J."/>
            <person name="Clay B."/>
            <person name="Brown D."/>
            <person name="John T."/>
            <person name="Oh Y."/>
            <person name="Young N."/>
            <person name="Fitzgerald M."/>
            <person name="Haas B.J."/>
            <person name="Zeng Q."/>
            <person name="Young S."/>
            <person name="Adiconis X."/>
            <person name="Fan L."/>
            <person name="Levin J.Z."/>
            <person name="Mitchell T.K."/>
            <person name="Okubara P.A."/>
            <person name="Farman M.L."/>
            <person name="Kohn L.M."/>
            <person name="Birren B."/>
            <person name="Ma L.-J."/>
            <person name="Dean R.A."/>
        </authorList>
    </citation>
    <scope>NUCLEOTIDE SEQUENCE</scope>
    <source>
        <strain evidence="7">R3-111a-1</strain>
    </source>
</reference>
<dbReference type="GO" id="GO:0046872">
    <property type="term" value="F:metal ion binding"/>
    <property type="evidence" value="ECO:0007669"/>
    <property type="project" value="UniProtKB-KW"/>
</dbReference>
<evidence type="ECO:0000313" key="8">
    <source>
        <dbReference type="Proteomes" id="UP000006039"/>
    </source>
</evidence>
<dbReference type="OrthoDB" id="429143at2759"/>
<dbReference type="GO" id="GO:0005737">
    <property type="term" value="C:cytoplasm"/>
    <property type="evidence" value="ECO:0007669"/>
    <property type="project" value="TreeGrafter"/>
</dbReference>
<dbReference type="SUPFAM" id="SSF51905">
    <property type="entry name" value="FAD/NAD(P)-binding domain"/>
    <property type="match status" value="1"/>
</dbReference>
<gene>
    <name evidence="7" type="primary">20345543</name>
    <name evidence="6" type="ORF">GGTG_05085</name>
</gene>
<dbReference type="STRING" id="644352.J3NUX6"/>
<keyword evidence="2" id="KW-0479">Metal-binding</keyword>
<dbReference type="EnsemblFungi" id="EJT75148">
    <property type="protein sequence ID" value="EJT75148"/>
    <property type="gene ID" value="GGTG_05085"/>
</dbReference>
<evidence type="ECO:0000313" key="7">
    <source>
        <dbReference type="EnsemblFungi" id="EJT75148"/>
    </source>
</evidence>
<dbReference type="Pfam" id="PF00355">
    <property type="entry name" value="Rieske"/>
    <property type="match status" value="1"/>
</dbReference>
<dbReference type="VEuPathDB" id="FungiDB:GGTG_05085"/>
<keyword evidence="4" id="KW-0411">Iron-sulfur</keyword>
<dbReference type="eggNOG" id="ENOG502QV7F">
    <property type="taxonomic scope" value="Eukaryota"/>
</dbReference>
<evidence type="ECO:0000256" key="4">
    <source>
        <dbReference type="ARBA" id="ARBA00023014"/>
    </source>
</evidence>
<dbReference type="PANTHER" id="PTHR13847:SF281">
    <property type="entry name" value="FAD DEPENDENT OXIDOREDUCTASE DOMAIN-CONTAINING PROTEIN"/>
    <property type="match status" value="1"/>
</dbReference>
<feature type="domain" description="Rieske" evidence="5">
    <location>
        <begin position="486"/>
        <end position="574"/>
    </location>
</feature>
<dbReference type="Gene3D" id="3.30.9.10">
    <property type="entry name" value="D-Amino Acid Oxidase, subunit A, domain 2"/>
    <property type="match status" value="1"/>
</dbReference>
<dbReference type="PANTHER" id="PTHR13847">
    <property type="entry name" value="SARCOSINE DEHYDROGENASE-RELATED"/>
    <property type="match status" value="1"/>
</dbReference>
<evidence type="ECO:0000256" key="3">
    <source>
        <dbReference type="ARBA" id="ARBA00023004"/>
    </source>
</evidence>
<dbReference type="AlphaFoldDB" id="J3NUX6"/>
<dbReference type="InterPro" id="IPR036188">
    <property type="entry name" value="FAD/NAD-bd_sf"/>
</dbReference>
<keyword evidence="8" id="KW-1185">Reference proteome</keyword>
<dbReference type="GeneID" id="20345543"/>
<dbReference type="RefSeq" id="XP_009221148.1">
    <property type="nucleotide sequence ID" value="XM_009222884.1"/>
</dbReference>
<dbReference type="SUPFAM" id="SSF50022">
    <property type="entry name" value="ISP domain"/>
    <property type="match status" value="1"/>
</dbReference>
<evidence type="ECO:0000256" key="2">
    <source>
        <dbReference type="ARBA" id="ARBA00022723"/>
    </source>
</evidence>
<keyword evidence="1" id="KW-0001">2Fe-2S</keyword>
<reference evidence="6" key="2">
    <citation type="submission" date="2010-07" db="EMBL/GenBank/DDBJ databases">
        <authorList>
            <consortium name="The Broad Institute Genome Sequencing Platform"/>
            <consortium name="Broad Institute Genome Sequencing Center for Infectious Disease"/>
            <person name="Ma L.-J."/>
            <person name="Dead R."/>
            <person name="Young S."/>
            <person name="Zeng Q."/>
            <person name="Koehrsen M."/>
            <person name="Alvarado L."/>
            <person name="Berlin A."/>
            <person name="Chapman S.B."/>
            <person name="Chen Z."/>
            <person name="Freedman E."/>
            <person name="Gellesch M."/>
            <person name="Goldberg J."/>
            <person name="Griggs A."/>
            <person name="Gujja S."/>
            <person name="Heilman E.R."/>
            <person name="Heiman D."/>
            <person name="Hepburn T."/>
            <person name="Howarth C."/>
            <person name="Jen D."/>
            <person name="Larson L."/>
            <person name="Mehta T."/>
            <person name="Neiman D."/>
            <person name="Pearson M."/>
            <person name="Roberts A."/>
            <person name="Saif S."/>
            <person name="Shea T."/>
            <person name="Shenoy N."/>
            <person name="Sisk P."/>
            <person name="Stolte C."/>
            <person name="Sykes S."/>
            <person name="Walk T."/>
            <person name="White J."/>
            <person name="Yandava C."/>
            <person name="Haas B."/>
            <person name="Nusbaum C."/>
            <person name="Birren B."/>
        </authorList>
    </citation>
    <scope>NUCLEOTIDE SEQUENCE</scope>
    <source>
        <strain evidence="6">R3-111a-1</strain>
    </source>
</reference>
<evidence type="ECO:0000313" key="6">
    <source>
        <dbReference type="EMBL" id="EJT75148.1"/>
    </source>
</evidence>
<dbReference type="Gene3D" id="2.102.10.10">
    <property type="entry name" value="Rieske [2Fe-2S] iron-sulphur domain"/>
    <property type="match status" value="1"/>
</dbReference>
<dbReference type="InterPro" id="IPR036922">
    <property type="entry name" value="Rieske_2Fe-2S_sf"/>
</dbReference>
<dbReference type="Proteomes" id="UP000006039">
    <property type="component" value="Unassembled WGS sequence"/>
</dbReference>
<proteinExistence type="predicted"/>
<dbReference type="HOGENOM" id="CLU_007884_15_1_1"/>